<proteinExistence type="predicted"/>
<dbReference type="AlphaFoldDB" id="A0A843TLM6"/>
<accession>A0A843TLM6</accession>
<evidence type="ECO:0000256" key="5">
    <source>
        <dbReference type="SAM" id="MobiDB-lite"/>
    </source>
</evidence>
<keyword evidence="1" id="KW-0479">Metal-binding</keyword>
<evidence type="ECO:0000313" key="8">
    <source>
        <dbReference type="Proteomes" id="UP000652761"/>
    </source>
</evidence>
<feature type="region of interest" description="Disordered" evidence="5">
    <location>
        <begin position="316"/>
        <end position="336"/>
    </location>
</feature>
<dbReference type="EMBL" id="NMUH01000066">
    <property type="protein sequence ID" value="MQL70394.1"/>
    <property type="molecule type" value="Genomic_DNA"/>
</dbReference>
<feature type="compositionally biased region" description="Low complexity" evidence="5">
    <location>
        <begin position="1"/>
        <end position="11"/>
    </location>
</feature>
<evidence type="ECO:0000256" key="1">
    <source>
        <dbReference type="ARBA" id="ARBA00022723"/>
    </source>
</evidence>
<feature type="compositionally biased region" description="Acidic residues" evidence="5">
    <location>
        <begin position="321"/>
        <end position="330"/>
    </location>
</feature>
<evidence type="ECO:0000256" key="2">
    <source>
        <dbReference type="ARBA" id="ARBA00022771"/>
    </source>
</evidence>
<reference evidence="7" key="1">
    <citation type="submission" date="2017-07" db="EMBL/GenBank/DDBJ databases">
        <title>Taro Niue Genome Assembly and Annotation.</title>
        <authorList>
            <person name="Atibalentja N."/>
            <person name="Keating K."/>
            <person name="Fields C.J."/>
        </authorList>
    </citation>
    <scope>NUCLEOTIDE SEQUENCE</scope>
    <source>
        <strain evidence="7">Niue_2</strain>
        <tissue evidence="7">Leaf</tissue>
    </source>
</reference>
<dbReference type="PANTHER" id="PTHR46951:SF2">
    <property type="entry name" value="BED-TYPE DOMAIN-CONTAINING PROTEIN"/>
    <property type="match status" value="1"/>
</dbReference>
<dbReference type="GO" id="GO:0003677">
    <property type="term" value="F:DNA binding"/>
    <property type="evidence" value="ECO:0007669"/>
    <property type="project" value="InterPro"/>
</dbReference>
<sequence length="446" mass="49816">MPIAPARTRAPPRSPPAHVARTRSPSRSPPLCARRPHPRPSALAARARHPRTAYLPRTACRQHPAGGRRMGRRKGGYQLKFFQKKQDHLGPDELPTFAQKHAIHLPPSASTAGPSAHMAPKRGSDDIGWQHGIMLENRHNFKCNYCGFVGQGGGVSRLKKHLAGGRLAGYHDVQGCKSVPKEVKKAMIEHIKQVRTETARKKADKEIVERIISGRQRDEDDDDEVQMYAEYVPDPDVQERLARAHSRAEAWEADQRAGHRMSFHGAQHEVGSGSGSAMKRFREATGTFAEPSAIAGRERVDDEDPMVAWVTRATTERGEYELDEEADDPEDPPRPNTFLARAVAEATAEEEGDRGNVGQPYSPRYEMDPEAEVILQMLVVTVVVTVEVEVVTVVRAEEEVRVVREEEVAWHSQRSNFFGVQHKIAVMVPHFGTIEGKGFHLQSRKR</sequence>
<dbReference type="GO" id="GO:0008270">
    <property type="term" value="F:zinc ion binding"/>
    <property type="evidence" value="ECO:0007669"/>
    <property type="project" value="UniProtKB-KW"/>
</dbReference>
<evidence type="ECO:0000256" key="4">
    <source>
        <dbReference type="PROSITE-ProRule" id="PRU00027"/>
    </source>
</evidence>
<evidence type="ECO:0000256" key="3">
    <source>
        <dbReference type="ARBA" id="ARBA00022833"/>
    </source>
</evidence>
<feature type="domain" description="BED-type" evidence="6">
    <location>
        <begin position="123"/>
        <end position="183"/>
    </location>
</feature>
<dbReference type="PANTHER" id="PTHR46951">
    <property type="entry name" value="BED-TYPE DOMAIN-CONTAINING PROTEIN"/>
    <property type="match status" value="1"/>
</dbReference>
<gene>
    <name evidence="7" type="ORF">Taro_002713</name>
</gene>
<keyword evidence="3" id="KW-0862">Zinc</keyword>
<comment type="caution">
    <text evidence="7">The sequence shown here is derived from an EMBL/GenBank/DDBJ whole genome shotgun (WGS) entry which is preliminary data.</text>
</comment>
<feature type="region of interest" description="Disordered" evidence="5">
    <location>
        <begin position="1"/>
        <end position="51"/>
    </location>
</feature>
<organism evidence="7 8">
    <name type="scientific">Colocasia esculenta</name>
    <name type="common">Wild taro</name>
    <name type="synonym">Arum esculentum</name>
    <dbReference type="NCBI Taxonomy" id="4460"/>
    <lineage>
        <taxon>Eukaryota</taxon>
        <taxon>Viridiplantae</taxon>
        <taxon>Streptophyta</taxon>
        <taxon>Embryophyta</taxon>
        <taxon>Tracheophyta</taxon>
        <taxon>Spermatophyta</taxon>
        <taxon>Magnoliopsida</taxon>
        <taxon>Liliopsida</taxon>
        <taxon>Araceae</taxon>
        <taxon>Aroideae</taxon>
        <taxon>Colocasieae</taxon>
        <taxon>Colocasia</taxon>
    </lineage>
</organism>
<name>A0A843TLM6_COLES</name>
<keyword evidence="8" id="KW-1185">Reference proteome</keyword>
<dbReference type="InterPro" id="IPR003656">
    <property type="entry name" value="Znf_BED"/>
</dbReference>
<dbReference type="OrthoDB" id="695134at2759"/>
<evidence type="ECO:0000313" key="7">
    <source>
        <dbReference type="EMBL" id="MQL70394.1"/>
    </source>
</evidence>
<keyword evidence="2 4" id="KW-0863">Zinc-finger</keyword>
<dbReference type="PROSITE" id="PS50808">
    <property type="entry name" value="ZF_BED"/>
    <property type="match status" value="1"/>
</dbReference>
<protein>
    <recommendedName>
        <fullName evidence="6">BED-type domain-containing protein</fullName>
    </recommendedName>
</protein>
<dbReference type="Proteomes" id="UP000652761">
    <property type="component" value="Unassembled WGS sequence"/>
</dbReference>
<evidence type="ECO:0000259" key="6">
    <source>
        <dbReference type="PROSITE" id="PS50808"/>
    </source>
</evidence>